<reference evidence="2 3" key="1">
    <citation type="submission" date="2020-04" db="EMBL/GenBank/DDBJ databases">
        <title>Perkinsus olseni comparative genomics.</title>
        <authorList>
            <person name="Bogema D.R."/>
        </authorList>
    </citation>
    <scope>NUCLEOTIDE SEQUENCE [LARGE SCALE GENOMIC DNA]</scope>
    <source>
        <strain evidence="2">ATCC PRA-205</strain>
    </source>
</reference>
<dbReference type="InterPro" id="IPR020103">
    <property type="entry name" value="PsdUridine_synth_cat_dom_sf"/>
</dbReference>
<dbReference type="GO" id="GO:0005634">
    <property type="term" value="C:nucleus"/>
    <property type="evidence" value="ECO:0007669"/>
    <property type="project" value="TreeGrafter"/>
</dbReference>
<dbReference type="EMBL" id="JABANM010013192">
    <property type="protein sequence ID" value="KAF4734734.1"/>
    <property type="molecule type" value="Genomic_DNA"/>
</dbReference>
<dbReference type="PANTHER" id="PTHR13326:SF21">
    <property type="entry name" value="PSEUDOURIDYLATE SYNTHASE PUS7L"/>
    <property type="match status" value="1"/>
</dbReference>
<dbReference type="GO" id="GO:0001522">
    <property type="term" value="P:pseudouridine synthesis"/>
    <property type="evidence" value="ECO:0007669"/>
    <property type="project" value="InterPro"/>
</dbReference>
<dbReference type="SUPFAM" id="SSF55120">
    <property type="entry name" value="Pseudouridine synthase"/>
    <property type="match status" value="1"/>
</dbReference>
<comment type="caution">
    <text evidence="2">The sequence shown here is derived from an EMBL/GenBank/DDBJ whole genome shotgun (WGS) entry which is preliminary data.</text>
</comment>
<dbReference type="Proteomes" id="UP000574390">
    <property type="component" value="Unassembled WGS sequence"/>
</dbReference>
<proteinExistence type="predicted"/>
<dbReference type="PANTHER" id="PTHR13326">
    <property type="entry name" value="TRNA PSEUDOURIDINE SYNTHASE D"/>
    <property type="match status" value="1"/>
</dbReference>
<accession>A0A7J6SP34</accession>
<dbReference type="AlphaFoldDB" id="A0A7J6SP34"/>
<feature type="non-terminal residue" evidence="2">
    <location>
        <position position="1"/>
    </location>
</feature>
<evidence type="ECO:0000256" key="1">
    <source>
        <dbReference type="SAM" id="MobiDB-lite"/>
    </source>
</evidence>
<dbReference type="InterPro" id="IPR001656">
    <property type="entry name" value="PsdUridine_synth_TruD"/>
</dbReference>
<dbReference type="GO" id="GO:0009982">
    <property type="term" value="F:pseudouridine synthase activity"/>
    <property type="evidence" value="ECO:0007669"/>
    <property type="project" value="InterPro"/>
</dbReference>
<feature type="region of interest" description="Disordered" evidence="1">
    <location>
        <begin position="63"/>
        <end position="85"/>
    </location>
</feature>
<dbReference type="GO" id="GO:0003723">
    <property type="term" value="F:RNA binding"/>
    <property type="evidence" value="ECO:0007669"/>
    <property type="project" value="InterPro"/>
</dbReference>
<dbReference type="Gene3D" id="3.30.2350.20">
    <property type="entry name" value="TruD, catalytic domain"/>
    <property type="match status" value="1"/>
</dbReference>
<sequence length="167" mass="17301">MDATSAYGVVDNVDVGITELLRPAGVGGIGGMIKVYPEDFCVNEIRLSDGSVVEMPSDVDFSDAGSTCASTPSPAESPADGMEGSDDERWGCKFLLAKTRTDTLEAVHLLSAAVTSYIGAAAGRGAVRDFGFAGIKDSWAVTAQEMTVKGVTTEELEGAVARFLPAS</sequence>
<feature type="compositionally biased region" description="Polar residues" evidence="1">
    <location>
        <begin position="64"/>
        <end position="74"/>
    </location>
</feature>
<organism evidence="2 3">
    <name type="scientific">Perkinsus olseni</name>
    <name type="common">Perkinsus atlanticus</name>
    <dbReference type="NCBI Taxonomy" id="32597"/>
    <lineage>
        <taxon>Eukaryota</taxon>
        <taxon>Sar</taxon>
        <taxon>Alveolata</taxon>
        <taxon>Perkinsozoa</taxon>
        <taxon>Perkinsea</taxon>
        <taxon>Perkinsida</taxon>
        <taxon>Perkinsidae</taxon>
        <taxon>Perkinsus</taxon>
    </lineage>
</organism>
<dbReference type="InterPro" id="IPR042214">
    <property type="entry name" value="TruD_catalytic"/>
</dbReference>
<dbReference type="Pfam" id="PF01142">
    <property type="entry name" value="TruD"/>
    <property type="match status" value="1"/>
</dbReference>
<protein>
    <submittedName>
        <fullName evidence="2">Uncharacterized protein</fullName>
    </submittedName>
</protein>
<gene>
    <name evidence="2" type="ORF">FOZ62_000736</name>
</gene>
<evidence type="ECO:0000313" key="3">
    <source>
        <dbReference type="Proteomes" id="UP000574390"/>
    </source>
</evidence>
<name>A0A7J6SP34_PEROL</name>
<evidence type="ECO:0000313" key="2">
    <source>
        <dbReference type="EMBL" id="KAF4734734.1"/>
    </source>
</evidence>